<evidence type="ECO:0000313" key="1">
    <source>
        <dbReference type="EMBL" id="KAF2190953.1"/>
    </source>
</evidence>
<name>A0A6A6EI05_9PEZI</name>
<dbReference type="OrthoDB" id="420564at2759"/>
<protein>
    <submittedName>
        <fullName evidence="1">Uncharacterized protein</fullName>
    </submittedName>
</protein>
<dbReference type="AlphaFoldDB" id="A0A6A6EI05"/>
<dbReference type="PANTHER" id="PTHR35179:SF2">
    <property type="entry name" value="START DOMAIN-CONTAINING PROTEIN"/>
    <property type="match status" value="1"/>
</dbReference>
<organism evidence="1 2">
    <name type="scientific">Zopfia rhizophila CBS 207.26</name>
    <dbReference type="NCBI Taxonomy" id="1314779"/>
    <lineage>
        <taxon>Eukaryota</taxon>
        <taxon>Fungi</taxon>
        <taxon>Dikarya</taxon>
        <taxon>Ascomycota</taxon>
        <taxon>Pezizomycotina</taxon>
        <taxon>Dothideomycetes</taxon>
        <taxon>Dothideomycetes incertae sedis</taxon>
        <taxon>Zopfiaceae</taxon>
        <taxon>Zopfia</taxon>
    </lineage>
</organism>
<feature type="non-terminal residue" evidence="1">
    <location>
        <position position="1"/>
    </location>
</feature>
<gene>
    <name evidence="1" type="ORF">K469DRAFT_513287</name>
</gene>
<proteinExistence type="predicted"/>
<evidence type="ECO:0000313" key="2">
    <source>
        <dbReference type="Proteomes" id="UP000800200"/>
    </source>
</evidence>
<dbReference type="Proteomes" id="UP000800200">
    <property type="component" value="Unassembled WGS sequence"/>
</dbReference>
<sequence length="361" mass="40195">LSSFNWMDFSKPAIAIPGFPPRLKPPSPGLKIAPDAVAFPANRAGARVSHAYAFEPLMRSLYLSCPAFDMSGIKLVTVLNNLRKLIQIAAGVTVAPFRIDLELMDDTLFMSRWASDLYSTSSKGYGRGFEQACCEYTTDLAMSTSYHRVIRYDLGGLSCLVQFEADAYSCDCHGSEQSYLRAATLTSSIGGRFQPLLATSERHEQSSEETDEDQTTVGTAATSALGIYRIGSIIPSTCLVEIKSKEKKNINSMDDTLAQLWLGQRTNLFTATHSRGHFQEGRMESMGDMVTSWRKRNQDGLQRFVRLLERIDECIRMQKSTNGHSRAAMVYRPGDKGGEIALFSRHDGERMLPNDLQAQIW</sequence>
<accession>A0A6A6EI05</accession>
<keyword evidence="2" id="KW-1185">Reference proteome</keyword>
<dbReference type="PANTHER" id="PTHR35179">
    <property type="entry name" value="PROTEIN CBG02620"/>
    <property type="match status" value="1"/>
</dbReference>
<reference evidence="1" key="1">
    <citation type="journal article" date="2020" name="Stud. Mycol.">
        <title>101 Dothideomycetes genomes: a test case for predicting lifestyles and emergence of pathogens.</title>
        <authorList>
            <person name="Haridas S."/>
            <person name="Albert R."/>
            <person name="Binder M."/>
            <person name="Bloem J."/>
            <person name="Labutti K."/>
            <person name="Salamov A."/>
            <person name="Andreopoulos B."/>
            <person name="Baker S."/>
            <person name="Barry K."/>
            <person name="Bills G."/>
            <person name="Bluhm B."/>
            <person name="Cannon C."/>
            <person name="Castanera R."/>
            <person name="Culley D."/>
            <person name="Daum C."/>
            <person name="Ezra D."/>
            <person name="Gonzalez J."/>
            <person name="Henrissat B."/>
            <person name="Kuo A."/>
            <person name="Liang C."/>
            <person name="Lipzen A."/>
            <person name="Lutzoni F."/>
            <person name="Magnuson J."/>
            <person name="Mondo S."/>
            <person name="Nolan M."/>
            <person name="Ohm R."/>
            <person name="Pangilinan J."/>
            <person name="Park H.-J."/>
            <person name="Ramirez L."/>
            <person name="Alfaro M."/>
            <person name="Sun H."/>
            <person name="Tritt A."/>
            <person name="Yoshinaga Y."/>
            <person name="Zwiers L.-H."/>
            <person name="Turgeon B."/>
            <person name="Goodwin S."/>
            <person name="Spatafora J."/>
            <person name="Crous P."/>
            <person name="Grigoriev I."/>
        </authorList>
    </citation>
    <scope>NUCLEOTIDE SEQUENCE</scope>
    <source>
        <strain evidence="1">CBS 207.26</strain>
    </source>
</reference>
<feature type="non-terminal residue" evidence="1">
    <location>
        <position position="361"/>
    </location>
</feature>
<dbReference type="EMBL" id="ML994617">
    <property type="protein sequence ID" value="KAF2190953.1"/>
    <property type="molecule type" value="Genomic_DNA"/>
</dbReference>